<evidence type="ECO:0000313" key="9">
    <source>
        <dbReference type="Proteomes" id="UP000261660"/>
    </source>
</evidence>
<dbReference type="GO" id="GO:0003073">
    <property type="term" value="P:regulation of systemic arterial blood pressure"/>
    <property type="evidence" value="ECO:0007669"/>
    <property type="project" value="TreeGrafter"/>
</dbReference>
<comment type="similarity">
    <text evidence="2">Belongs to the adrenomedullin family.</text>
</comment>
<protein>
    <submittedName>
        <fullName evidence="8">ADM-like</fullName>
    </submittedName>
</protein>
<dbReference type="GO" id="GO:0031700">
    <property type="term" value="F:adrenomedullin receptor binding"/>
    <property type="evidence" value="ECO:0007669"/>
    <property type="project" value="TreeGrafter"/>
</dbReference>
<evidence type="ECO:0000256" key="6">
    <source>
        <dbReference type="SAM" id="MobiDB-lite"/>
    </source>
</evidence>
<dbReference type="PANTHER" id="PTHR23414">
    <property type="entry name" value="ADRENOMEDULLIN, ADM"/>
    <property type="match status" value="1"/>
</dbReference>
<evidence type="ECO:0000256" key="3">
    <source>
        <dbReference type="ARBA" id="ARBA00022525"/>
    </source>
</evidence>
<name>A0A3Q3L3I8_9LABR</name>
<dbReference type="InParanoid" id="A0A3Q3L3I8"/>
<dbReference type="GO" id="GO:1990410">
    <property type="term" value="P:adrenomedullin receptor signaling pathway"/>
    <property type="evidence" value="ECO:0007669"/>
    <property type="project" value="TreeGrafter"/>
</dbReference>
<evidence type="ECO:0000256" key="2">
    <source>
        <dbReference type="ARBA" id="ARBA00010575"/>
    </source>
</evidence>
<dbReference type="OrthoDB" id="8771893at2759"/>
<dbReference type="Ensembl" id="ENSLBET00000003668.1">
    <property type="protein sequence ID" value="ENSLBEP00000003484.1"/>
    <property type="gene ID" value="ENSLBEG00000002706.1"/>
</dbReference>
<keyword evidence="3" id="KW-0964">Secreted</keyword>
<feature type="compositionally biased region" description="Basic residues" evidence="6">
    <location>
        <begin position="164"/>
        <end position="173"/>
    </location>
</feature>
<dbReference type="AlphaFoldDB" id="A0A3Q3L3I8"/>
<sequence length="173" mass="19210">MKLALHTVICCCVFTTVLPLVKGATGELNTSLKKRLRVWLQSRMKRDLDDGLATSDELCSDLLDRLRQDATENNVPHSPSSGPQSRSKRATSSAGCKLITCSLPELIFKLYQNTNTDTDESAPKIHLTPIGYGRRRRRSLLDVVRPALQTGSQRPKTAAGQPVRRLKSKLKEV</sequence>
<evidence type="ECO:0000313" key="8">
    <source>
        <dbReference type="Ensembl" id="ENSLBEP00000003484.1"/>
    </source>
</evidence>
<dbReference type="GO" id="GO:0005179">
    <property type="term" value="F:hormone activity"/>
    <property type="evidence" value="ECO:0007669"/>
    <property type="project" value="InterPro"/>
</dbReference>
<feature type="region of interest" description="Disordered" evidence="6">
    <location>
        <begin position="147"/>
        <end position="173"/>
    </location>
</feature>
<feature type="region of interest" description="Disordered" evidence="6">
    <location>
        <begin position="70"/>
        <end position="89"/>
    </location>
</feature>
<keyword evidence="4 7" id="KW-0732">Signal</keyword>
<dbReference type="PANTHER" id="PTHR23414:SF3">
    <property type="entry name" value="PRO-ADRENOMEDULLIN"/>
    <property type="match status" value="1"/>
</dbReference>
<feature type="compositionally biased region" description="Polar residues" evidence="6">
    <location>
        <begin position="71"/>
        <end position="89"/>
    </location>
</feature>
<comment type="subcellular location">
    <subcellularLocation>
        <location evidence="1">Secreted</location>
    </subcellularLocation>
</comment>
<feature type="signal peptide" evidence="7">
    <location>
        <begin position="1"/>
        <end position="23"/>
    </location>
</feature>
<dbReference type="InterPro" id="IPR021116">
    <property type="entry name" value="Calcitonin/adrenomedullin"/>
</dbReference>
<dbReference type="GeneTree" id="ENSGT00730000112205"/>
<dbReference type="GO" id="GO:0007189">
    <property type="term" value="P:adenylate cyclase-activating G protein-coupled receptor signaling pathway"/>
    <property type="evidence" value="ECO:0007669"/>
    <property type="project" value="TreeGrafter"/>
</dbReference>
<keyword evidence="5" id="KW-1015">Disulfide bond</keyword>
<organism evidence="8 9">
    <name type="scientific">Labrus bergylta</name>
    <name type="common">ballan wrasse</name>
    <dbReference type="NCBI Taxonomy" id="56723"/>
    <lineage>
        <taxon>Eukaryota</taxon>
        <taxon>Metazoa</taxon>
        <taxon>Chordata</taxon>
        <taxon>Craniata</taxon>
        <taxon>Vertebrata</taxon>
        <taxon>Euteleostomi</taxon>
        <taxon>Actinopterygii</taxon>
        <taxon>Neopterygii</taxon>
        <taxon>Teleostei</taxon>
        <taxon>Neoteleostei</taxon>
        <taxon>Acanthomorphata</taxon>
        <taxon>Eupercaria</taxon>
        <taxon>Labriformes</taxon>
        <taxon>Labridae</taxon>
        <taxon>Labrus</taxon>
    </lineage>
</organism>
<reference evidence="8" key="1">
    <citation type="submission" date="2025-08" db="UniProtKB">
        <authorList>
            <consortium name="Ensembl"/>
        </authorList>
    </citation>
    <scope>IDENTIFICATION</scope>
</reference>
<evidence type="ECO:0000256" key="7">
    <source>
        <dbReference type="SAM" id="SignalP"/>
    </source>
</evidence>
<evidence type="ECO:0000256" key="4">
    <source>
        <dbReference type="ARBA" id="ARBA00022729"/>
    </source>
</evidence>
<dbReference type="Pfam" id="PF00214">
    <property type="entry name" value="Calc_CGRP_IAPP"/>
    <property type="match status" value="1"/>
</dbReference>
<evidence type="ECO:0000256" key="5">
    <source>
        <dbReference type="ARBA" id="ARBA00023157"/>
    </source>
</evidence>
<feature type="chain" id="PRO_5018747154" evidence="7">
    <location>
        <begin position="24"/>
        <end position="173"/>
    </location>
</feature>
<dbReference type="GO" id="GO:0010460">
    <property type="term" value="P:positive regulation of heart rate"/>
    <property type="evidence" value="ECO:0007669"/>
    <property type="project" value="TreeGrafter"/>
</dbReference>
<reference evidence="8" key="2">
    <citation type="submission" date="2025-09" db="UniProtKB">
        <authorList>
            <consortium name="Ensembl"/>
        </authorList>
    </citation>
    <scope>IDENTIFICATION</scope>
</reference>
<proteinExistence type="inferred from homology"/>
<dbReference type="STRING" id="56723.ENSLBEP00000003484"/>
<keyword evidence="9" id="KW-1185">Reference proteome</keyword>
<accession>A0A3Q3L3I8</accession>
<dbReference type="GO" id="GO:0005615">
    <property type="term" value="C:extracellular space"/>
    <property type="evidence" value="ECO:0007669"/>
    <property type="project" value="TreeGrafter"/>
</dbReference>
<evidence type="ECO:0000256" key="1">
    <source>
        <dbReference type="ARBA" id="ARBA00004613"/>
    </source>
</evidence>
<dbReference type="InterPro" id="IPR051665">
    <property type="entry name" value="Adrenomedullin-reg_peptide"/>
</dbReference>
<dbReference type="Proteomes" id="UP000261660">
    <property type="component" value="Unplaced"/>
</dbReference>